<dbReference type="SMART" id="SM00267">
    <property type="entry name" value="GGDEF"/>
    <property type="match status" value="1"/>
</dbReference>
<dbReference type="Proteomes" id="UP000199245">
    <property type="component" value="Unassembled WGS sequence"/>
</dbReference>
<dbReference type="CDD" id="cd01949">
    <property type="entry name" value="GGDEF"/>
    <property type="match status" value="1"/>
</dbReference>
<keyword evidence="1" id="KW-0472">Membrane</keyword>
<evidence type="ECO:0000256" key="1">
    <source>
        <dbReference type="SAM" id="Phobius"/>
    </source>
</evidence>
<dbReference type="Pfam" id="PF00990">
    <property type="entry name" value="GGDEF"/>
    <property type="match status" value="1"/>
</dbReference>
<dbReference type="InterPro" id="IPR029787">
    <property type="entry name" value="Nucleotide_cyclase"/>
</dbReference>
<dbReference type="InterPro" id="IPR043128">
    <property type="entry name" value="Rev_trsase/Diguanyl_cyclase"/>
</dbReference>
<accession>A0A1G7HVL9</accession>
<feature type="transmembrane region" description="Helical" evidence="1">
    <location>
        <begin position="67"/>
        <end position="89"/>
    </location>
</feature>
<feature type="transmembrane region" description="Helical" evidence="1">
    <location>
        <begin position="154"/>
        <end position="172"/>
    </location>
</feature>
<evidence type="ECO:0000259" key="2">
    <source>
        <dbReference type="PROSITE" id="PS50887"/>
    </source>
</evidence>
<protein>
    <submittedName>
        <fullName evidence="3">Diguanylate cyclase (GGDEF) domain-containing protein</fullName>
    </submittedName>
</protein>
<feature type="transmembrane region" description="Helical" evidence="1">
    <location>
        <begin position="101"/>
        <end position="122"/>
    </location>
</feature>
<dbReference type="RefSeq" id="WP_092088499.1">
    <property type="nucleotide sequence ID" value="NZ_FMZW01000043.1"/>
</dbReference>
<dbReference type="EMBL" id="FMZW01000043">
    <property type="protein sequence ID" value="SDF04224.1"/>
    <property type="molecule type" value="Genomic_DNA"/>
</dbReference>
<feature type="domain" description="GGDEF" evidence="2">
    <location>
        <begin position="248"/>
        <end position="381"/>
    </location>
</feature>
<sequence>MQSEKGRYSQPRWGVTRWLADAGPGVPDDIRAALIGDLYGSLPVFAAGAVNTVAVAAVVAIREPTALFITWVVLELVICLSRLAVLVVAHRAARELRPTPTDLHLVLAVAWSASVGFGILISLTSGDWVVALLASLSAAAMVGGICFRNFSAPRLAGTMILLSLGPIVPGATLAGEPLLFIVVMQVPLYLTAMTVAAFRLNKMLIATMRAERENGHLAHHDTLTGLRNRAGFVAALNAKLAAPAGDSGPFALLFLDLDNFKPVNDTYGHAAGDQVLMLAAERLRRALPETAVIARLGGDEFVVLADGVTAEQALAVGHRIIQTVTMPYRLADGTLAKVGVSVGIAVSPEHGTEAEQLLASADAALYEAKSEGKARCRMASVATNVAALRRLTQHSPAPATDRSAA</sequence>
<keyword evidence="1" id="KW-0812">Transmembrane</keyword>
<name>A0A1G7HVL9_9BRAD</name>
<dbReference type="NCBIfam" id="TIGR00254">
    <property type="entry name" value="GGDEF"/>
    <property type="match status" value="1"/>
</dbReference>
<dbReference type="PANTHER" id="PTHR46663">
    <property type="entry name" value="DIGUANYLATE CYCLASE DGCT-RELATED"/>
    <property type="match status" value="1"/>
</dbReference>
<dbReference type="PROSITE" id="PS50887">
    <property type="entry name" value="GGDEF"/>
    <property type="match status" value="1"/>
</dbReference>
<evidence type="ECO:0000313" key="3">
    <source>
        <dbReference type="EMBL" id="SDF04224.1"/>
    </source>
</evidence>
<gene>
    <name evidence="3" type="ORF">SAMN05216337_10434</name>
</gene>
<dbReference type="InterPro" id="IPR000160">
    <property type="entry name" value="GGDEF_dom"/>
</dbReference>
<feature type="transmembrane region" description="Helical" evidence="1">
    <location>
        <begin position="128"/>
        <end position="147"/>
    </location>
</feature>
<organism evidence="3 4">
    <name type="scientific">Bradyrhizobium brasilense</name>
    <dbReference type="NCBI Taxonomy" id="1419277"/>
    <lineage>
        <taxon>Bacteria</taxon>
        <taxon>Pseudomonadati</taxon>
        <taxon>Pseudomonadota</taxon>
        <taxon>Alphaproteobacteria</taxon>
        <taxon>Hyphomicrobiales</taxon>
        <taxon>Nitrobacteraceae</taxon>
        <taxon>Bradyrhizobium</taxon>
    </lineage>
</organism>
<evidence type="ECO:0000313" key="4">
    <source>
        <dbReference type="Proteomes" id="UP000199245"/>
    </source>
</evidence>
<dbReference type="SUPFAM" id="SSF55073">
    <property type="entry name" value="Nucleotide cyclase"/>
    <property type="match status" value="1"/>
</dbReference>
<keyword evidence="1" id="KW-1133">Transmembrane helix</keyword>
<reference evidence="3 4" key="1">
    <citation type="submission" date="2016-10" db="EMBL/GenBank/DDBJ databases">
        <authorList>
            <person name="de Groot N.N."/>
        </authorList>
    </citation>
    <scope>NUCLEOTIDE SEQUENCE [LARGE SCALE GENOMIC DNA]</scope>
    <source>
        <strain evidence="3 4">R5</strain>
    </source>
</reference>
<dbReference type="PANTHER" id="PTHR46663:SF4">
    <property type="entry name" value="DIGUANYLATE CYCLASE DGCT-RELATED"/>
    <property type="match status" value="1"/>
</dbReference>
<proteinExistence type="predicted"/>
<dbReference type="FunFam" id="3.30.70.270:FF:000001">
    <property type="entry name" value="Diguanylate cyclase domain protein"/>
    <property type="match status" value="1"/>
</dbReference>
<dbReference type="GO" id="GO:0003824">
    <property type="term" value="F:catalytic activity"/>
    <property type="evidence" value="ECO:0007669"/>
    <property type="project" value="UniProtKB-ARBA"/>
</dbReference>
<feature type="transmembrane region" description="Helical" evidence="1">
    <location>
        <begin position="178"/>
        <end position="200"/>
    </location>
</feature>
<feature type="transmembrane region" description="Helical" evidence="1">
    <location>
        <begin position="38"/>
        <end position="61"/>
    </location>
</feature>
<dbReference type="AlphaFoldDB" id="A0A1G7HVL9"/>
<dbReference type="InterPro" id="IPR052163">
    <property type="entry name" value="DGC-Regulatory_Protein"/>
</dbReference>
<dbReference type="Gene3D" id="3.30.70.270">
    <property type="match status" value="1"/>
</dbReference>